<evidence type="ECO:0000313" key="3">
    <source>
        <dbReference type="EMBL" id="PIB03137.1"/>
    </source>
</evidence>
<dbReference type="Proteomes" id="UP000230605">
    <property type="component" value="Chromosome 10"/>
</dbReference>
<feature type="region of interest" description="Disordered" evidence="2">
    <location>
        <begin position="37"/>
        <end position="64"/>
    </location>
</feature>
<accession>A0A2G5IE51</accession>
<proteinExistence type="predicted"/>
<evidence type="ECO:0000313" key="4">
    <source>
        <dbReference type="EMBL" id="WPB04397.1"/>
    </source>
</evidence>
<gene>
    <name evidence="3" type="ORF">CB0940_12014</name>
    <name evidence="4" type="ORF">RHO25_009043</name>
</gene>
<dbReference type="EMBL" id="CP134188">
    <property type="protein sequence ID" value="WPB04397.1"/>
    <property type="molecule type" value="Genomic_DNA"/>
</dbReference>
<feature type="compositionally biased region" description="Basic and acidic residues" evidence="2">
    <location>
        <begin position="289"/>
        <end position="315"/>
    </location>
</feature>
<dbReference type="EMBL" id="LKMD01000099">
    <property type="protein sequence ID" value="PIB03137.1"/>
    <property type="molecule type" value="Genomic_DNA"/>
</dbReference>
<dbReference type="PROSITE" id="PS51375">
    <property type="entry name" value="PPR"/>
    <property type="match status" value="1"/>
</dbReference>
<dbReference type="OrthoDB" id="185373at2759"/>
<feature type="repeat" description="PPR" evidence="1">
    <location>
        <begin position="561"/>
        <end position="595"/>
    </location>
</feature>
<evidence type="ECO:0000256" key="2">
    <source>
        <dbReference type="SAM" id="MobiDB-lite"/>
    </source>
</evidence>
<dbReference type="AlphaFoldDB" id="A0A2G5IE51"/>
<sequence>MQCNRGTLKRPLRDIIKSIGRAENSTQRTRLQCQHPTQFPRGYTSFRTSGIDTVGSRSRSGRDHIPRKAVGAAVRSYAVAAEKQQEGESAAVAEDALIGCQTTSQSGYNAPSTAKSAATTETYAPICAEDTGTIEPRLRDGADYSANYFKQQLYRHYGDIDKAARRVSRHKQQSPDAWKRVLHILDQATPTREGHYKRVSEVVTLPEGVAAVFRPNKEMAILEIMQRTGCHLQMRSSYSVEGRSGAFTGLVLQGNVSQNSSALNFLPRYIEVSFIDTAETRSRLKREELRRQIEPDNAGELERDHPFGTGEHEPDGAANATHADNGLIRSVWSTAREKRDLKLRHLPRTQPKLETVPDFTAYVIDLTSIEHKVLYDPDHGGSTRLDTAIVVAELISLFTNPVTSKLSGDLSTSHAFRYLAKHERLDAIRRISKALNEAGRILGQRSFDALLSAASLNADWCNFELVLRTMRRHRIPGPMIWARFHSLVFEHVPHEADTVISLMRKKGLLDDNVALLTIIRSRIRKELTAYLRDKGVADGFLEMYDEKVARDFGRPDYNWLTVDALNGMLHVLLSLGKTNEAATLMEQFRKRGTEPPNTATLNTFLSPTLVNTDAGSAIATLKMFNVGRPGALVPDEITYQSLFMIAWHRKYYNMLRVIWRYACVAAQASQDLRHRLLTSLLSYSPTEAEDINRSRLFKAWAGKFVVGISRDLVPGSYVPYDTSPTRPLSDDERSLVDLSLQPRLEKNTADSLKRRRGMKGLMKKDLQEVGQCKPLLPLTIVLERAWQKDVRWQKAGLGHLDKDLAKDPGRAMFEEMLLRGIRVPMRPGDCTALRKWEIPWLLQRELQAASRWAEAKAQQDSQVSNE</sequence>
<evidence type="ECO:0000313" key="6">
    <source>
        <dbReference type="Proteomes" id="UP001302367"/>
    </source>
</evidence>
<dbReference type="InterPro" id="IPR011990">
    <property type="entry name" value="TPR-like_helical_dom_sf"/>
</dbReference>
<feature type="compositionally biased region" description="Polar residues" evidence="2">
    <location>
        <begin position="45"/>
        <end position="58"/>
    </location>
</feature>
<dbReference type="Gene3D" id="1.25.40.10">
    <property type="entry name" value="Tetratricopeptide repeat domain"/>
    <property type="match status" value="1"/>
</dbReference>
<reference evidence="4 6" key="2">
    <citation type="submission" date="2023-09" db="EMBL/GenBank/DDBJ databases">
        <title>Complete-Gapless Cercospora beticola genome.</title>
        <authorList>
            <person name="Wyatt N.A."/>
            <person name="Spanner R.E."/>
            <person name="Bolton M.D."/>
        </authorList>
    </citation>
    <scope>NUCLEOTIDE SEQUENCE [LARGE SCALE GENOMIC DNA]</scope>
    <source>
        <strain evidence="4">Cb09-40</strain>
    </source>
</reference>
<feature type="region of interest" description="Disordered" evidence="2">
    <location>
        <begin position="289"/>
        <end position="321"/>
    </location>
</feature>
<evidence type="ECO:0008006" key="7">
    <source>
        <dbReference type="Google" id="ProtNLM"/>
    </source>
</evidence>
<protein>
    <recommendedName>
        <fullName evidence="7">Pentatricopeptide repeat-containing protein</fullName>
    </recommendedName>
</protein>
<keyword evidence="6" id="KW-1185">Reference proteome</keyword>
<organism evidence="3 5">
    <name type="scientific">Cercospora beticola</name>
    <name type="common">Sugarbeet leaf spot fungus</name>
    <dbReference type="NCBI Taxonomy" id="122368"/>
    <lineage>
        <taxon>Eukaryota</taxon>
        <taxon>Fungi</taxon>
        <taxon>Dikarya</taxon>
        <taxon>Ascomycota</taxon>
        <taxon>Pezizomycotina</taxon>
        <taxon>Dothideomycetes</taxon>
        <taxon>Dothideomycetidae</taxon>
        <taxon>Mycosphaerellales</taxon>
        <taxon>Mycosphaerellaceae</taxon>
        <taxon>Cercospora</taxon>
    </lineage>
</organism>
<evidence type="ECO:0000256" key="1">
    <source>
        <dbReference type="PROSITE-ProRule" id="PRU00708"/>
    </source>
</evidence>
<reference evidence="3 5" key="1">
    <citation type="submission" date="2015-10" db="EMBL/GenBank/DDBJ databases">
        <title>The cercosporin biosynthetic gene cluster was horizontally transferred to several fungal lineages and shown to be expanded in Cercospora beticola based on microsynteny with recipient genomes.</title>
        <authorList>
            <person name="De Jonge R."/>
            <person name="Ebert M.K."/>
            <person name="Suttle J.C."/>
            <person name="Jurick Ii W.M."/>
            <person name="Secor G.A."/>
            <person name="Thomma B.P."/>
            <person name="Van De Peer Y."/>
            <person name="Bolton M.D."/>
        </authorList>
    </citation>
    <scope>NUCLEOTIDE SEQUENCE [LARGE SCALE GENOMIC DNA]</scope>
    <source>
        <strain evidence="3 5">09-40</strain>
    </source>
</reference>
<evidence type="ECO:0000313" key="5">
    <source>
        <dbReference type="Proteomes" id="UP000230605"/>
    </source>
</evidence>
<dbReference type="InterPro" id="IPR002885">
    <property type="entry name" value="PPR_rpt"/>
</dbReference>
<dbReference type="Proteomes" id="UP001302367">
    <property type="component" value="Chromosome 5"/>
</dbReference>
<name>A0A2G5IE51_CERBT</name>